<feature type="transmembrane region" description="Helical" evidence="10">
    <location>
        <begin position="20"/>
        <end position="40"/>
    </location>
</feature>
<sequence length="247" mass="27087">MSYILPCANISILFRWKAGLGIAAAGAMPSVGLYFGIYSYSKRTIIPRLQQSLGPNRGRYTISDSAVTTIGIATSAAFGNTIASFSRVPYEVVKQQLQTGQYPNTKTAITAMFRSKGVRAFFPLGGVSIQMVRDIPYAIITLLTYEAIQEKWIQRSSLQQKGWKDMASGAIAGGVGSYLTNPMDVVKTRLQTQPELYGGSMLACARDTFIEGGPAAFLRGCVPRLLHKVPANSLFFCFYEAFKRMME</sequence>
<dbReference type="GO" id="GO:0016020">
    <property type="term" value="C:membrane"/>
    <property type="evidence" value="ECO:0007669"/>
    <property type="project" value="UniProtKB-SubCell"/>
</dbReference>
<keyword evidence="3 9" id="KW-0813">Transport</keyword>
<keyword evidence="7 8" id="KW-0472">Membrane</keyword>
<evidence type="ECO:0000313" key="11">
    <source>
        <dbReference type="EMBL" id="CAD8377431.1"/>
    </source>
</evidence>
<comment type="similarity">
    <text evidence="2 9">Belongs to the mitochondrial carrier (TC 2.A.29) family.</text>
</comment>
<proteinExistence type="inferred from homology"/>
<evidence type="ECO:0000256" key="7">
    <source>
        <dbReference type="ARBA" id="ARBA00023136"/>
    </source>
</evidence>
<name>A0A7S0AXI6_9STRA</name>
<comment type="subcellular location">
    <subcellularLocation>
        <location evidence="1">Membrane</location>
        <topology evidence="1">Multi-pass membrane protein</topology>
    </subcellularLocation>
</comment>
<feature type="repeat" description="Solcar" evidence="8">
    <location>
        <begin position="160"/>
        <end position="245"/>
    </location>
</feature>
<evidence type="ECO:0008006" key="12">
    <source>
        <dbReference type="Google" id="ProtNLM"/>
    </source>
</evidence>
<dbReference type="Pfam" id="PF00153">
    <property type="entry name" value="Mito_carr"/>
    <property type="match status" value="2"/>
</dbReference>
<evidence type="ECO:0000256" key="6">
    <source>
        <dbReference type="ARBA" id="ARBA00022989"/>
    </source>
</evidence>
<keyword evidence="5" id="KW-0677">Repeat</keyword>
<evidence type="ECO:0000256" key="10">
    <source>
        <dbReference type="SAM" id="Phobius"/>
    </source>
</evidence>
<dbReference type="Gene3D" id="1.50.40.10">
    <property type="entry name" value="Mitochondrial carrier domain"/>
    <property type="match status" value="1"/>
</dbReference>
<keyword evidence="6 10" id="KW-1133">Transmembrane helix</keyword>
<reference evidence="11" key="1">
    <citation type="submission" date="2021-01" db="EMBL/GenBank/DDBJ databases">
        <authorList>
            <person name="Corre E."/>
            <person name="Pelletier E."/>
            <person name="Niang G."/>
            <person name="Scheremetjew M."/>
            <person name="Finn R."/>
            <person name="Kale V."/>
            <person name="Holt S."/>
            <person name="Cochrane G."/>
            <person name="Meng A."/>
            <person name="Brown T."/>
            <person name="Cohen L."/>
        </authorList>
    </citation>
    <scope>NUCLEOTIDE SEQUENCE</scope>
    <source>
        <strain evidence="11">CCMP3303</strain>
    </source>
</reference>
<accession>A0A7S0AXI6</accession>
<evidence type="ECO:0000256" key="4">
    <source>
        <dbReference type="ARBA" id="ARBA00022692"/>
    </source>
</evidence>
<evidence type="ECO:0000256" key="3">
    <source>
        <dbReference type="ARBA" id="ARBA00022448"/>
    </source>
</evidence>
<evidence type="ECO:0000256" key="2">
    <source>
        <dbReference type="ARBA" id="ARBA00006375"/>
    </source>
</evidence>
<evidence type="ECO:0000256" key="9">
    <source>
        <dbReference type="RuleBase" id="RU000488"/>
    </source>
</evidence>
<dbReference type="PROSITE" id="PS50920">
    <property type="entry name" value="SOLCAR"/>
    <property type="match status" value="2"/>
</dbReference>
<gene>
    <name evidence="11" type="ORF">MPOL1434_LOCUS9516</name>
</gene>
<dbReference type="PANTHER" id="PTHR45667">
    <property type="entry name" value="S-ADENOSYLMETHIONINE MITOCHONDRIAL CARRIER PROTEIN"/>
    <property type="match status" value="1"/>
</dbReference>
<dbReference type="InterPro" id="IPR018108">
    <property type="entry name" value="MCP_transmembrane"/>
</dbReference>
<evidence type="ECO:0000256" key="5">
    <source>
        <dbReference type="ARBA" id="ARBA00022737"/>
    </source>
</evidence>
<dbReference type="InterPro" id="IPR023395">
    <property type="entry name" value="MCP_dom_sf"/>
</dbReference>
<dbReference type="SUPFAM" id="SSF103506">
    <property type="entry name" value="Mitochondrial carrier"/>
    <property type="match status" value="1"/>
</dbReference>
<dbReference type="EMBL" id="HBEJ01016305">
    <property type="protein sequence ID" value="CAD8377431.1"/>
    <property type="molecule type" value="Transcribed_RNA"/>
</dbReference>
<organism evidence="11">
    <name type="scientific">Minutocellus polymorphus</name>
    <dbReference type="NCBI Taxonomy" id="265543"/>
    <lineage>
        <taxon>Eukaryota</taxon>
        <taxon>Sar</taxon>
        <taxon>Stramenopiles</taxon>
        <taxon>Ochrophyta</taxon>
        <taxon>Bacillariophyta</taxon>
        <taxon>Mediophyceae</taxon>
        <taxon>Cymatosirophycidae</taxon>
        <taxon>Cymatosirales</taxon>
        <taxon>Cymatosiraceae</taxon>
        <taxon>Minutocellus</taxon>
    </lineage>
</organism>
<dbReference type="AlphaFoldDB" id="A0A7S0AXI6"/>
<evidence type="ECO:0000256" key="1">
    <source>
        <dbReference type="ARBA" id="ARBA00004141"/>
    </source>
</evidence>
<keyword evidence="4 8" id="KW-0812">Transmembrane</keyword>
<evidence type="ECO:0000256" key="8">
    <source>
        <dbReference type="PROSITE-ProRule" id="PRU00282"/>
    </source>
</evidence>
<protein>
    <recommendedName>
        <fullName evidence="12">Mitochondrial carrier protein</fullName>
    </recommendedName>
</protein>
<feature type="repeat" description="Solcar" evidence="8">
    <location>
        <begin position="67"/>
        <end position="151"/>
    </location>
</feature>